<dbReference type="AlphaFoldDB" id="A1ZTP6"/>
<dbReference type="OrthoDB" id="9812600at2"/>
<reference evidence="2 3" key="1">
    <citation type="submission" date="2007-01" db="EMBL/GenBank/DDBJ databases">
        <authorList>
            <person name="Haygood M."/>
            <person name="Podell S."/>
            <person name="Anderson C."/>
            <person name="Hopkinson B."/>
            <person name="Roe K."/>
            <person name="Barbeau K."/>
            <person name="Gaasterland T."/>
            <person name="Ferriera S."/>
            <person name="Johnson J."/>
            <person name="Kravitz S."/>
            <person name="Beeson K."/>
            <person name="Sutton G."/>
            <person name="Rogers Y.-H."/>
            <person name="Friedman R."/>
            <person name="Frazier M."/>
            <person name="Venter J.C."/>
        </authorList>
    </citation>
    <scope>NUCLEOTIDE SEQUENCE [LARGE SCALE GENOMIC DNA]</scope>
    <source>
        <strain evidence="2 3">ATCC 23134</strain>
    </source>
</reference>
<dbReference type="SUPFAM" id="SSF53335">
    <property type="entry name" value="S-adenosyl-L-methionine-dependent methyltransferases"/>
    <property type="match status" value="1"/>
</dbReference>
<name>A1ZTP6_MICM2</name>
<comment type="caution">
    <text evidence="2">The sequence shown here is derived from an EMBL/GenBank/DDBJ whole genome shotgun (WGS) entry which is preliminary data.</text>
</comment>
<gene>
    <name evidence="2" type="ORF">M23134_01629</name>
</gene>
<organism evidence="2 3">
    <name type="scientific">Microscilla marina ATCC 23134</name>
    <dbReference type="NCBI Taxonomy" id="313606"/>
    <lineage>
        <taxon>Bacteria</taxon>
        <taxon>Pseudomonadati</taxon>
        <taxon>Bacteroidota</taxon>
        <taxon>Cytophagia</taxon>
        <taxon>Cytophagales</taxon>
        <taxon>Microscillaceae</taxon>
        <taxon>Microscilla</taxon>
    </lineage>
</organism>
<dbReference type="InterPro" id="IPR052514">
    <property type="entry name" value="SAM-dependent_MTase"/>
</dbReference>
<evidence type="ECO:0000259" key="1">
    <source>
        <dbReference type="Pfam" id="PF05050"/>
    </source>
</evidence>
<protein>
    <submittedName>
        <fullName evidence="2">Methyltransferase, FkbM family protein</fullName>
    </submittedName>
</protein>
<dbReference type="InterPro" id="IPR006342">
    <property type="entry name" value="FkbM_mtfrase"/>
</dbReference>
<dbReference type="PANTHER" id="PTHR34203:SF15">
    <property type="entry name" value="SLL1173 PROTEIN"/>
    <property type="match status" value="1"/>
</dbReference>
<keyword evidence="2" id="KW-0489">Methyltransferase</keyword>
<dbReference type="PANTHER" id="PTHR34203">
    <property type="entry name" value="METHYLTRANSFERASE, FKBM FAMILY PROTEIN"/>
    <property type="match status" value="1"/>
</dbReference>
<keyword evidence="3" id="KW-1185">Reference proteome</keyword>
<sequence length="267" mass="30364">MNIKFLEFIGRKLRPIELALLLKYFFRIKRRTFTLADQRSYYIDPISDLGLRLQKQQMYEPEMSKVIAEILEDGDTFIDLGSNEGYFAILGGEKCGSSGKVYAIEPQARLWGIITKNVLLNNLTNVHLLPYGVGAEKQELVLQLYPSVNSGASSFSPKFNFKISFGWLRKKIYGTQNSKIVILDSLLPVISDTIKLIKIDIEGFEYEALKGASEMLKRQLLQYILIEIHPDALKGMKQSESDIDELLSSCGYSKDKISDNLNLYTIQ</sequence>
<dbReference type="NCBIfam" id="TIGR01444">
    <property type="entry name" value="fkbM_fam"/>
    <property type="match status" value="1"/>
</dbReference>
<dbReference type="GO" id="GO:0032259">
    <property type="term" value="P:methylation"/>
    <property type="evidence" value="ECO:0007669"/>
    <property type="project" value="UniProtKB-KW"/>
</dbReference>
<accession>A1ZTP6</accession>
<feature type="domain" description="Methyltransferase FkbM" evidence="1">
    <location>
        <begin position="79"/>
        <end position="253"/>
    </location>
</feature>
<dbReference type="GO" id="GO:0008168">
    <property type="term" value="F:methyltransferase activity"/>
    <property type="evidence" value="ECO:0007669"/>
    <property type="project" value="UniProtKB-KW"/>
</dbReference>
<dbReference type="Pfam" id="PF05050">
    <property type="entry name" value="Methyltransf_21"/>
    <property type="match status" value="1"/>
</dbReference>
<evidence type="ECO:0000313" key="3">
    <source>
        <dbReference type="Proteomes" id="UP000004095"/>
    </source>
</evidence>
<dbReference type="eggNOG" id="COG0500">
    <property type="taxonomic scope" value="Bacteria"/>
</dbReference>
<dbReference type="InterPro" id="IPR029063">
    <property type="entry name" value="SAM-dependent_MTases_sf"/>
</dbReference>
<dbReference type="Proteomes" id="UP000004095">
    <property type="component" value="Unassembled WGS sequence"/>
</dbReference>
<evidence type="ECO:0000313" key="2">
    <source>
        <dbReference type="EMBL" id="EAY26306.1"/>
    </source>
</evidence>
<proteinExistence type="predicted"/>
<keyword evidence="2" id="KW-0808">Transferase</keyword>
<dbReference type="EMBL" id="AAWS01000036">
    <property type="protein sequence ID" value="EAY26306.1"/>
    <property type="molecule type" value="Genomic_DNA"/>
</dbReference>
<dbReference type="Gene3D" id="3.40.50.150">
    <property type="entry name" value="Vaccinia Virus protein VP39"/>
    <property type="match status" value="1"/>
</dbReference>
<dbReference type="RefSeq" id="WP_002701339.1">
    <property type="nucleotide sequence ID" value="NZ_AAWS01000036.1"/>
</dbReference>